<evidence type="ECO:0000256" key="1">
    <source>
        <dbReference type="SAM" id="MobiDB-lite"/>
    </source>
</evidence>
<proteinExistence type="predicted"/>
<evidence type="ECO:0000313" key="3">
    <source>
        <dbReference type="EMBL" id="ATX78075.1"/>
    </source>
</evidence>
<dbReference type="RefSeq" id="WP_100258285.1">
    <property type="nucleotide sequence ID" value="NZ_CP011797.1"/>
</dbReference>
<protein>
    <recommendedName>
        <fullName evidence="5">Lipoprotein</fullName>
    </recommendedName>
</protein>
<dbReference type="KEGG" id="rfo:REIFOR_02954"/>
<reference evidence="3 4" key="1">
    <citation type="journal article" date="2017" name="Environ. Microbiol.">
        <title>Genomic and physiological analyses of 'Reinekea forsetii' reveal a versatile opportunistic lifestyle during spring algae blooms.</title>
        <authorList>
            <person name="Avci B."/>
            <person name="Hahnke R.L."/>
            <person name="Chafee M."/>
            <person name="Fischer T."/>
            <person name="Gruber-Vodicka H."/>
            <person name="Tegetmeyer H.E."/>
            <person name="Harder J."/>
            <person name="Fuchs B.M."/>
            <person name="Amann R.I."/>
            <person name="Teeling H."/>
        </authorList>
    </citation>
    <scope>NUCLEOTIDE SEQUENCE [LARGE SCALE GENOMIC DNA]</scope>
    <source>
        <strain evidence="3 4">Hel1_31_D35</strain>
    </source>
</reference>
<dbReference type="AlphaFoldDB" id="A0A2K8KTK8"/>
<feature type="region of interest" description="Disordered" evidence="1">
    <location>
        <begin position="172"/>
        <end position="227"/>
    </location>
</feature>
<sequence length="227" mass="24468">MILNRSSVLSAAIILGAFSLSACNLEDAATTVVTAVVAATAATPEEAVVVPTEPVTSLESIVGVYLITEDYGTDGIDEGYMVIDDAGNVTWYDDQSDTFDKGGNCYVVDDDYYNFVFLSENRFDTDLGTATITDNAGAGLIIEFDDSMESDITLGNRSNLLESYFNTLVCPAASENPSASDDGEKTPKQQEKEDKKDSQKEKKDSHENANDSDFQDKKESAKDKGGK</sequence>
<gene>
    <name evidence="3" type="ORF">REIFOR_02954</name>
</gene>
<dbReference type="Proteomes" id="UP000229757">
    <property type="component" value="Chromosome"/>
</dbReference>
<dbReference type="EMBL" id="CP011797">
    <property type="protein sequence ID" value="ATX78075.1"/>
    <property type="molecule type" value="Genomic_DNA"/>
</dbReference>
<keyword evidence="4" id="KW-1185">Reference proteome</keyword>
<accession>A0A2K8KTK8</accession>
<dbReference type="PROSITE" id="PS51257">
    <property type="entry name" value="PROKAR_LIPOPROTEIN"/>
    <property type="match status" value="1"/>
</dbReference>
<feature type="compositionally biased region" description="Basic and acidic residues" evidence="1">
    <location>
        <begin position="182"/>
        <end position="227"/>
    </location>
</feature>
<keyword evidence="2" id="KW-0732">Signal</keyword>
<feature type="signal peptide" evidence="2">
    <location>
        <begin position="1"/>
        <end position="22"/>
    </location>
</feature>
<name>A0A2K8KTK8_9GAMM</name>
<evidence type="ECO:0000313" key="4">
    <source>
        <dbReference type="Proteomes" id="UP000229757"/>
    </source>
</evidence>
<evidence type="ECO:0008006" key="5">
    <source>
        <dbReference type="Google" id="ProtNLM"/>
    </source>
</evidence>
<evidence type="ECO:0000256" key="2">
    <source>
        <dbReference type="SAM" id="SignalP"/>
    </source>
</evidence>
<organism evidence="3 4">
    <name type="scientific">Reinekea forsetii</name>
    <dbReference type="NCBI Taxonomy" id="1336806"/>
    <lineage>
        <taxon>Bacteria</taxon>
        <taxon>Pseudomonadati</taxon>
        <taxon>Pseudomonadota</taxon>
        <taxon>Gammaproteobacteria</taxon>
        <taxon>Oceanospirillales</taxon>
        <taxon>Saccharospirillaceae</taxon>
        <taxon>Reinekea</taxon>
    </lineage>
</organism>
<feature type="chain" id="PRO_5014998246" description="Lipoprotein" evidence="2">
    <location>
        <begin position="23"/>
        <end position="227"/>
    </location>
</feature>